<evidence type="ECO:0000256" key="9">
    <source>
        <dbReference type="SAM" id="MobiDB-lite"/>
    </source>
</evidence>
<keyword evidence="13" id="KW-1185">Reference proteome</keyword>
<dbReference type="FunFam" id="1.10.10.10:FF:000400">
    <property type="entry name" value="DiSHevelled related"/>
    <property type="match status" value="1"/>
</dbReference>
<dbReference type="Gene3D" id="2.40.240.130">
    <property type="match status" value="1"/>
</dbReference>
<dbReference type="SMART" id="SM00228">
    <property type="entry name" value="PDZ"/>
    <property type="match status" value="1"/>
</dbReference>
<organism evidence="13 14">
    <name type="scientific">Setaria digitata</name>
    <dbReference type="NCBI Taxonomy" id="48799"/>
    <lineage>
        <taxon>Eukaryota</taxon>
        <taxon>Metazoa</taxon>
        <taxon>Ecdysozoa</taxon>
        <taxon>Nematoda</taxon>
        <taxon>Chromadorea</taxon>
        <taxon>Rhabditida</taxon>
        <taxon>Spirurina</taxon>
        <taxon>Spiruromorpha</taxon>
        <taxon>Filarioidea</taxon>
        <taxon>Setariidae</taxon>
        <taxon>Setaria</taxon>
    </lineage>
</organism>
<dbReference type="InterPro" id="IPR001158">
    <property type="entry name" value="DIX"/>
</dbReference>
<feature type="region of interest" description="Disordered" evidence="9">
    <location>
        <begin position="101"/>
        <end position="120"/>
    </location>
</feature>
<sequence length="734" mass="81335">MADVIGCSLLSVNWPYYSLIKLYRITEYPSAYWDVVVNDHTALITFLKILELNLENIRLKITFRSDGSLHCLRMDASGSLDTSNTTNTIIEKTNKLKISSTIENKDESNEDGTFTLKGPSLPTKGISSLEHGAGTPSQQASTKVYYHIDDEMVPYCTDVMVPPDKITLGDFKRVLTRSNFKYYCKAPAPDSGVFPNDIKALQYEIIKRQIYREVKVEIRDDSECLHRSANGQFELFLLTSEGSSHSDGSSGLPLKSARLMNILKILFFTAYKEIEFVVVVSTDSDSFISDMRALPMQVKGMARRPFPQQYLPQGHRSGRRFEDSTLGSESDARLFSDDDDRSRVSTSTDITSVSRQHHAPAYRKRRNRRRFRQPSRASSFSSITESSMSLDVITVTLNMDTVNFLGISIVGQSSSRGDNGIYVANIMKGGAVALDGRIEPGDMILQVNDISFENFTNDQAVDVLRESVARRGPIKLTVAKMWDSGPRSAFTVPRHRDEPVRPIDTQAWIQHTNAMRGMPSILEGSEGAPTPIPGQYGRPASSSTATSNGSVPNTIVGGAHFRLDAMTDKKKVVQMMVMPNSGLDIKNRTWLKIPIPMSFLGSDLVDWLMEHVDGLRDRKDGRKFAGELLKEKLISHVVNKITFTEQCYYILGEECADYARLRQNPGGDDAGVRSEVGSVLPPPPPGLVAAAAAQQSGRAWPQPTMVPQSAPSMVSGVENPANVDGTTRFYLTNL</sequence>
<feature type="compositionally biased region" description="Basic residues" evidence="9">
    <location>
        <begin position="355"/>
        <end position="373"/>
    </location>
</feature>
<dbReference type="SUPFAM" id="SSF50156">
    <property type="entry name" value="PDZ domain-like"/>
    <property type="match status" value="1"/>
</dbReference>
<reference evidence="14" key="1">
    <citation type="submission" date="2022-11" db="UniProtKB">
        <authorList>
            <consortium name="WormBaseParasite"/>
        </authorList>
    </citation>
    <scope>IDENTIFICATION</scope>
</reference>
<dbReference type="PANTHER" id="PTHR10878">
    <property type="entry name" value="SEGMENT POLARITY PROTEIN DISHEVELLED"/>
    <property type="match status" value="1"/>
</dbReference>
<dbReference type="PANTHER" id="PTHR10878:SF25">
    <property type="entry name" value="SEGMENT POLARITY PROTEIN DISHEVELLED"/>
    <property type="match status" value="1"/>
</dbReference>
<feature type="compositionally biased region" description="Basic and acidic residues" evidence="9">
    <location>
        <begin position="330"/>
        <end position="343"/>
    </location>
</feature>
<evidence type="ECO:0000259" key="11">
    <source>
        <dbReference type="PROSITE" id="PS50186"/>
    </source>
</evidence>
<evidence type="ECO:0000259" key="12">
    <source>
        <dbReference type="PROSITE" id="PS50841"/>
    </source>
</evidence>
<protein>
    <submittedName>
        <fullName evidence="14">Dishevelled</fullName>
    </submittedName>
</protein>
<feature type="region of interest" description="Disordered" evidence="9">
    <location>
        <begin position="700"/>
        <end position="719"/>
    </location>
</feature>
<dbReference type="SMART" id="SM00049">
    <property type="entry name" value="DEP"/>
    <property type="match status" value="1"/>
</dbReference>
<dbReference type="GO" id="GO:0009887">
    <property type="term" value="P:animal organ morphogenesis"/>
    <property type="evidence" value="ECO:0007669"/>
    <property type="project" value="UniProtKB-ARBA"/>
</dbReference>
<dbReference type="InterPro" id="IPR003351">
    <property type="entry name" value="Dishevelled_protein_dom"/>
</dbReference>
<dbReference type="CDD" id="cd04438">
    <property type="entry name" value="DEP_dishevelled"/>
    <property type="match status" value="1"/>
</dbReference>
<evidence type="ECO:0000256" key="5">
    <source>
        <dbReference type="ARBA" id="ARBA00022490"/>
    </source>
</evidence>
<dbReference type="GO" id="GO:0048468">
    <property type="term" value="P:cell development"/>
    <property type="evidence" value="ECO:0007669"/>
    <property type="project" value="UniProtKB-ARBA"/>
</dbReference>
<dbReference type="InterPro" id="IPR036390">
    <property type="entry name" value="WH_DNA-bd_sf"/>
</dbReference>
<dbReference type="GO" id="GO:0005829">
    <property type="term" value="C:cytosol"/>
    <property type="evidence" value="ECO:0007669"/>
    <property type="project" value="TreeGrafter"/>
</dbReference>
<evidence type="ECO:0000256" key="3">
    <source>
        <dbReference type="ARBA" id="ARBA00008735"/>
    </source>
</evidence>
<dbReference type="SMART" id="SM00021">
    <property type="entry name" value="DAX"/>
    <property type="match status" value="1"/>
</dbReference>
<dbReference type="InterPro" id="IPR029071">
    <property type="entry name" value="Ubiquitin-like_domsf"/>
</dbReference>
<feature type="domain" description="DEP" evidence="11">
    <location>
        <begin position="579"/>
        <end position="653"/>
    </location>
</feature>
<keyword evidence="6 8" id="KW-0879">Wnt signaling pathway</keyword>
<dbReference type="PROSITE" id="PS50841">
    <property type="entry name" value="DIX"/>
    <property type="match status" value="1"/>
</dbReference>
<dbReference type="GO" id="GO:0048730">
    <property type="term" value="P:epidermis morphogenesis"/>
    <property type="evidence" value="ECO:0007669"/>
    <property type="project" value="UniProtKB-ARBA"/>
</dbReference>
<dbReference type="CDD" id="cd06717">
    <property type="entry name" value="PDZ_Dishevelled-like"/>
    <property type="match status" value="1"/>
</dbReference>
<dbReference type="GO" id="GO:0016477">
    <property type="term" value="P:cell migration"/>
    <property type="evidence" value="ECO:0007669"/>
    <property type="project" value="UniProtKB-ARBA"/>
</dbReference>
<dbReference type="InterPro" id="IPR008339">
    <property type="entry name" value="Dishevelled_fam"/>
</dbReference>
<name>A0A915PV59_9BILA</name>
<keyword evidence="5" id="KW-0963">Cytoplasm</keyword>
<dbReference type="AlphaFoldDB" id="A0A915PV59"/>
<comment type="subcellular location">
    <subcellularLocation>
        <location evidence="2">Cytoplasm</location>
    </subcellularLocation>
    <subcellularLocation>
        <location evidence="1">Membrane</location>
    </subcellularLocation>
</comment>
<keyword evidence="4" id="KW-0217">Developmental protein</keyword>
<proteinExistence type="inferred from homology"/>
<dbReference type="GO" id="GO:0035591">
    <property type="term" value="F:signaling adaptor activity"/>
    <property type="evidence" value="ECO:0007669"/>
    <property type="project" value="UniProtKB-ARBA"/>
</dbReference>
<accession>A0A915PV59</accession>
<dbReference type="GO" id="GO:0060070">
    <property type="term" value="P:canonical Wnt signaling pathway"/>
    <property type="evidence" value="ECO:0007669"/>
    <property type="project" value="TreeGrafter"/>
</dbReference>
<evidence type="ECO:0000256" key="8">
    <source>
        <dbReference type="PROSITE-ProRule" id="PRU00069"/>
    </source>
</evidence>
<dbReference type="PROSITE" id="PS50186">
    <property type="entry name" value="DEP"/>
    <property type="match status" value="1"/>
</dbReference>
<dbReference type="Gene3D" id="2.30.42.10">
    <property type="match status" value="1"/>
</dbReference>
<dbReference type="Pfam" id="PF00595">
    <property type="entry name" value="PDZ"/>
    <property type="match status" value="1"/>
</dbReference>
<dbReference type="PRINTS" id="PR01760">
    <property type="entry name" value="DISHEVELLED"/>
</dbReference>
<evidence type="ECO:0000259" key="10">
    <source>
        <dbReference type="PROSITE" id="PS50106"/>
    </source>
</evidence>
<dbReference type="SUPFAM" id="SSF54236">
    <property type="entry name" value="Ubiquitin-like"/>
    <property type="match status" value="1"/>
</dbReference>
<dbReference type="Pfam" id="PF02377">
    <property type="entry name" value="Dishevelled"/>
    <property type="match status" value="1"/>
</dbReference>
<dbReference type="GO" id="GO:0035556">
    <property type="term" value="P:intracellular signal transduction"/>
    <property type="evidence" value="ECO:0007669"/>
    <property type="project" value="InterPro"/>
</dbReference>
<evidence type="ECO:0000256" key="2">
    <source>
        <dbReference type="ARBA" id="ARBA00004496"/>
    </source>
</evidence>
<dbReference type="Proteomes" id="UP000887581">
    <property type="component" value="Unplaced"/>
</dbReference>
<evidence type="ECO:0000313" key="13">
    <source>
        <dbReference type="Proteomes" id="UP000887581"/>
    </source>
</evidence>
<dbReference type="FunFam" id="2.30.42.10:FF:000014">
    <property type="entry name" value="Segment polarity protein dishevelled homolog DVL-3"/>
    <property type="match status" value="1"/>
</dbReference>
<dbReference type="InterPro" id="IPR001478">
    <property type="entry name" value="PDZ"/>
</dbReference>
<dbReference type="GO" id="GO:0003002">
    <property type="term" value="P:regionalization"/>
    <property type="evidence" value="ECO:0007669"/>
    <property type="project" value="UniProtKB-ARBA"/>
</dbReference>
<feature type="domain" description="PDZ" evidence="10">
    <location>
        <begin position="394"/>
        <end position="467"/>
    </location>
</feature>
<dbReference type="InterPro" id="IPR000591">
    <property type="entry name" value="DEP_dom"/>
</dbReference>
<dbReference type="Gene3D" id="1.10.10.10">
    <property type="entry name" value="Winged helix-like DNA-binding domain superfamily/Winged helix DNA-binding domain"/>
    <property type="match status" value="1"/>
</dbReference>
<dbReference type="Pfam" id="PF00778">
    <property type="entry name" value="DIX"/>
    <property type="match status" value="1"/>
</dbReference>
<dbReference type="WBParaSite" id="sdigi.contig28.g2157.t1">
    <property type="protein sequence ID" value="sdigi.contig28.g2157.t1"/>
    <property type="gene ID" value="sdigi.contig28.g2157"/>
</dbReference>
<dbReference type="SUPFAM" id="SSF46785">
    <property type="entry name" value="Winged helix' DNA-binding domain"/>
    <property type="match status" value="1"/>
</dbReference>
<feature type="compositionally biased region" description="Low complexity" evidence="9">
    <location>
        <begin position="344"/>
        <end position="354"/>
    </location>
</feature>
<dbReference type="GO" id="GO:0048598">
    <property type="term" value="P:embryonic morphogenesis"/>
    <property type="evidence" value="ECO:0007669"/>
    <property type="project" value="UniProtKB-ARBA"/>
</dbReference>
<keyword evidence="7" id="KW-0472">Membrane</keyword>
<evidence type="ECO:0000313" key="14">
    <source>
        <dbReference type="WBParaSite" id="sdigi.contig28.g2157.t1"/>
    </source>
</evidence>
<comment type="similarity">
    <text evidence="3">Belongs to the DSH family.</text>
</comment>
<evidence type="ECO:0000256" key="6">
    <source>
        <dbReference type="ARBA" id="ARBA00022687"/>
    </source>
</evidence>
<dbReference type="InterPro" id="IPR015506">
    <property type="entry name" value="Dsh/Dvl-rel"/>
</dbReference>
<dbReference type="PROSITE" id="PS50106">
    <property type="entry name" value="PDZ"/>
    <property type="match status" value="1"/>
</dbReference>
<dbReference type="InterPro" id="IPR036388">
    <property type="entry name" value="WH-like_DNA-bd_sf"/>
</dbReference>
<evidence type="ECO:0000256" key="1">
    <source>
        <dbReference type="ARBA" id="ARBA00004370"/>
    </source>
</evidence>
<dbReference type="GO" id="GO:0000132">
    <property type="term" value="P:establishment of mitotic spindle orientation"/>
    <property type="evidence" value="ECO:0007669"/>
    <property type="project" value="UniProtKB-ARBA"/>
</dbReference>
<dbReference type="Pfam" id="PF00610">
    <property type="entry name" value="DEP"/>
    <property type="match status" value="1"/>
</dbReference>
<evidence type="ECO:0000256" key="7">
    <source>
        <dbReference type="ARBA" id="ARBA00023136"/>
    </source>
</evidence>
<dbReference type="GO" id="GO:0005109">
    <property type="term" value="F:frizzled binding"/>
    <property type="evidence" value="ECO:0007669"/>
    <property type="project" value="TreeGrafter"/>
</dbReference>
<dbReference type="InterPro" id="IPR038207">
    <property type="entry name" value="DIX_dom_sf"/>
</dbReference>
<feature type="domain" description="DIX" evidence="12">
    <location>
        <begin position="139"/>
        <end position="220"/>
    </location>
</feature>
<feature type="region of interest" description="Disordered" evidence="9">
    <location>
        <begin position="304"/>
        <end position="378"/>
    </location>
</feature>
<evidence type="ECO:0000256" key="4">
    <source>
        <dbReference type="ARBA" id="ARBA00022473"/>
    </source>
</evidence>
<dbReference type="GO" id="GO:0048646">
    <property type="term" value="P:anatomical structure formation involved in morphogenesis"/>
    <property type="evidence" value="ECO:0007669"/>
    <property type="project" value="UniProtKB-ARBA"/>
</dbReference>
<dbReference type="GO" id="GO:0048699">
    <property type="term" value="P:generation of neurons"/>
    <property type="evidence" value="ECO:0007669"/>
    <property type="project" value="UniProtKB-ARBA"/>
</dbReference>
<dbReference type="GO" id="GO:0016020">
    <property type="term" value="C:membrane"/>
    <property type="evidence" value="ECO:0007669"/>
    <property type="project" value="UniProtKB-SubCell"/>
</dbReference>
<dbReference type="GO" id="GO:0005938">
    <property type="term" value="C:cell cortex"/>
    <property type="evidence" value="ECO:0007669"/>
    <property type="project" value="UniProtKB-ARBA"/>
</dbReference>
<dbReference type="InterPro" id="IPR036034">
    <property type="entry name" value="PDZ_sf"/>
</dbReference>